<gene>
    <name evidence="8" type="primary">bioD</name>
    <name evidence="9" type="ORF">AX660_04925</name>
</gene>
<dbReference type="GO" id="GO:0000287">
    <property type="term" value="F:magnesium ion binding"/>
    <property type="evidence" value="ECO:0007669"/>
    <property type="project" value="UniProtKB-UniRule"/>
</dbReference>
<dbReference type="Gene3D" id="3.40.50.300">
    <property type="entry name" value="P-loop containing nucleotide triphosphate hydrolases"/>
    <property type="match status" value="1"/>
</dbReference>
<keyword evidence="4 8" id="KW-0547">Nucleotide-binding</keyword>
<comment type="similarity">
    <text evidence="8">Belongs to the dethiobiotin synthetase family.</text>
</comment>
<dbReference type="Proteomes" id="UP000070299">
    <property type="component" value="Unassembled WGS sequence"/>
</dbReference>
<keyword evidence="5 8" id="KW-0093">Biotin biosynthesis</keyword>
<feature type="binding site" evidence="8">
    <location>
        <position position="23"/>
    </location>
    <ligand>
        <name>Mg(2+)</name>
        <dbReference type="ChEBI" id="CHEBI:18420"/>
    </ligand>
</feature>
<dbReference type="PANTHER" id="PTHR43210:SF5">
    <property type="entry name" value="DETHIOBIOTIN SYNTHETASE"/>
    <property type="match status" value="1"/>
</dbReference>
<comment type="caution">
    <text evidence="9">The sequence shown here is derived from an EMBL/GenBank/DDBJ whole genome shotgun (WGS) entry which is preliminary data.</text>
</comment>
<dbReference type="OrthoDB" id="9802097at2"/>
<feature type="binding site" evidence="8">
    <location>
        <position position="61"/>
    </location>
    <ligand>
        <name>Mg(2+)</name>
        <dbReference type="ChEBI" id="CHEBI:18420"/>
    </ligand>
</feature>
<sequence>MGNLAANSRAFFVTGTDTEVGKTFFSVGLLSALKAKALTTGAYKPVAAGCTLTSEGWQNDDALALQQACSLELSYAEVNPVALAEPMAPHIAAQKAADSGNIVDMSIGRIQQGFSHILQKQADVVVVEGAGGWRLPLGLNQQGEQSYLSDFVAQQNLAVILVVGMRLGCLNHAILTADSIRQHGLKLAGWVANTMDPAMPCLSENIESLKGLLNAPLIGVIPQLAKPEDAQHYIDLSCLAL</sequence>
<comment type="subunit">
    <text evidence="8">Homodimer.</text>
</comment>
<dbReference type="InterPro" id="IPR004472">
    <property type="entry name" value="DTB_synth_BioD"/>
</dbReference>
<keyword evidence="2 8" id="KW-0436">Ligase</keyword>
<feature type="binding site" evidence="8">
    <location>
        <begin position="193"/>
        <end position="194"/>
    </location>
    <ligand>
        <name>ATP</name>
        <dbReference type="ChEBI" id="CHEBI:30616"/>
    </ligand>
</feature>
<comment type="function">
    <text evidence="8">Catalyzes a mechanistically unusual reaction, the ATP-dependent insertion of CO2 between the N7 and N8 nitrogen atoms of 7,8-diaminopelargonic acid (DAPA, also called 7,8-diammoniononanoate) to form a ureido ring.</text>
</comment>
<dbReference type="EC" id="6.3.3.3" evidence="8"/>
<protein>
    <recommendedName>
        <fullName evidence="8">ATP-dependent dethiobiotin synthetase BioD</fullName>
        <ecNumber evidence="8">6.3.3.3</ecNumber>
    </recommendedName>
    <alternativeName>
        <fullName evidence="8">DTB synthetase</fullName>
        <shortName evidence="8">DTBS</shortName>
    </alternativeName>
    <alternativeName>
        <fullName evidence="8">Dethiobiotin synthase</fullName>
    </alternativeName>
</protein>
<feature type="binding site" evidence="8">
    <location>
        <begin position="222"/>
        <end position="224"/>
    </location>
    <ligand>
        <name>ATP</name>
        <dbReference type="ChEBI" id="CHEBI:30616"/>
    </ligand>
</feature>
<feature type="active site" evidence="8">
    <location>
        <position position="44"/>
    </location>
</feature>
<dbReference type="InterPro" id="IPR027417">
    <property type="entry name" value="P-loop_NTPase"/>
</dbReference>
<comment type="cofactor">
    <cofactor evidence="8">
        <name>Mg(2+)</name>
        <dbReference type="ChEBI" id="CHEBI:18420"/>
    </cofactor>
</comment>
<keyword evidence="6 8" id="KW-0067">ATP-binding</keyword>
<dbReference type="GO" id="GO:0005524">
    <property type="term" value="F:ATP binding"/>
    <property type="evidence" value="ECO:0007669"/>
    <property type="project" value="UniProtKB-UniRule"/>
</dbReference>
<organism evidence="9 10">
    <name type="scientific">Paraglaciecola hydrolytica</name>
    <dbReference type="NCBI Taxonomy" id="1799789"/>
    <lineage>
        <taxon>Bacteria</taxon>
        <taxon>Pseudomonadati</taxon>
        <taxon>Pseudomonadota</taxon>
        <taxon>Gammaproteobacteria</taxon>
        <taxon>Alteromonadales</taxon>
        <taxon>Alteromonadaceae</taxon>
        <taxon>Paraglaciecola</taxon>
    </lineage>
</organism>
<evidence type="ECO:0000256" key="4">
    <source>
        <dbReference type="ARBA" id="ARBA00022741"/>
    </source>
</evidence>
<feature type="binding site" evidence="8">
    <location>
        <begin position="128"/>
        <end position="131"/>
    </location>
    <ligand>
        <name>ATP</name>
        <dbReference type="ChEBI" id="CHEBI:30616"/>
    </ligand>
</feature>
<comment type="catalytic activity">
    <reaction evidence="8">
        <text>(7R,8S)-7,8-diammoniononanoate + CO2 + ATP = (4R,5S)-dethiobiotin + ADP + phosphate + 3 H(+)</text>
        <dbReference type="Rhea" id="RHEA:15805"/>
        <dbReference type="ChEBI" id="CHEBI:15378"/>
        <dbReference type="ChEBI" id="CHEBI:16526"/>
        <dbReference type="ChEBI" id="CHEBI:30616"/>
        <dbReference type="ChEBI" id="CHEBI:43474"/>
        <dbReference type="ChEBI" id="CHEBI:149469"/>
        <dbReference type="ChEBI" id="CHEBI:149473"/>
        <dbReference type="ChEBI" id="CHEBI:456216"/>
        <dbReference type="EC" id="6.3.3.3"/>
    </reaction>
</comment>
<evidence type="ECO:0000313" key="10">
    <source>
        <dbReference type="Proteomes" id="UP000070299"/>
    </source>
</evidence>
<evidence type="ECO:0000256" key="1">
    <source>
        <dbReference type="ARBA" id="ARBA00022490"/>
    </source>
</evidence>
<dbReference type="HAMAP" id="MF_00336">
    <property type="entry name" value="BioD"/>
    <property type="match status" value="1"/>
</dbReference>
<dbReference type="GO" id="GO:0009102">
    <property type="term" value="P:biotin biosynthetic process"/>
    <property type="evidence" value="ECO:0007669"/>
    <property type="project" value="UniProtKB-UniRule"/>
</dbReference>
<dbReference type="UniPathway" id="UPA00078">
    <property type="reaction ID" value="UER00161"/>
</dbReference>
<dbReference type="SUPFAM" id="SSF52540">
    <property type="entry name" value="P-loop containing nucleoside triphosphate hydrolases"/>
    <property type="match status" value="1"/>
</dbReference>
<feature type="binding site" evidence="8">
    <location>
        <position position="128"/>
    </location>
    <ligand>
        <name>Mg(2+)</name>
        <dbReference type="ChEBI" id="CHEBI:18420"/>
    </ligand>
</feature>
<dbReference type="PIRSF" id="PIRSF006755">
    <property type="entry name" value="DTB_synth"/>
    <property type="match status" value="1"/>
</dbReference>
<keyword evidence="3 8" id="KW-0479">Metal-binding</keyword>
<dbReference type="AlphaFoldDB" id="A0A136A6C2"/>
<proteinExistence type="inferred from homology"/>
<evidence type="ECO:0000256" key="3">
    <source>
        <dbReference type="ARBA" id="ARBA00022723"/>
    </source>
</evidence>
<dbReference type="RefSeq" id="WP_068371691.1">
    <property type="nucleotide sequence ID" value="NZ_LSNE01000002.1"/>
</dbReference>
<comment type="pathway">
    <text evidence="8">Cofactor biosynthesis; biotin biosynthesis; biotin from 7,8-diaminononanoate: step 1/2.</text>
</comment>
<evidence type="ECO:0000256" key="8">
    <source>
        <dbReference type="HAMAP-Rule" id="MF_00336"/>
    </source>
</evidence>
<dbReference type="FunFam" id="3.40.50.300:FF:000292">
    <property type="entry name" value="ATP-dependent dethiobiotin synthetase BioD"/>
    <property type="match status" value="1"/>
</dbReference>
<reference evidence="10" key="1">
    <citation type="submission" date="2016-02" db="EMBL/GenBank/DDBJ databases">
        <authorList>
            <person name="Schultz-Johansen M."/>
            <person name="Glaring M.A."/>
            <person name="Bech P.K."/>
            <person name="Stougaard P."/>
        </authorList>
    </citation>
    <scope>NUCLEOTIDE SEQUENCE [LARGE SCALE GENOMIC DNA]</scope>
    <source>
        <strain evidence="10">S66</strain>
    </source>
</reference>
<accession>A0A136A6C2</accession>
<dbReference type="EMBL" id="LSNE01000002">
    <property type="protein sequence ID" value="KXI30761.1"/>
    <property type="molecule type" value="Genomic_DNA"/>
</dbReference>
<dbReference type="STRING" id="1799789.AX660_04925"/>
<keyword evidence="1 8" id="KW-0963">Cytoplasm</keyword>
<comment type="subcellular location">
    <subcellularLocation>
        <location evidence="8">Cytoplasm</location>
    </subcellularLocation>
</comment>
<keyword evidence="7 8" id="KW-0460">Magnesium</keyword>
<dbReference type="GO" id="GO:0004141">
    <property type="term" value="F:dethiobiotin synthase activity"/>
    <property type="evidence" value="ECO:0007669"/>
    <property type="project" value="UniProtKB-UniRule"/>
</dbReference>
<keyword evidence="10" id="KW-1185">Reference proteome</keyword>
<dbReference type="CDD" id="cd03109">
    <property type="entry name" value="DTBS"/>
    <property type="match status" value="1"/>
</dbReference>
<evidence type="ECO:0000256" key="7">
    <source>
        <dbReference type="ARBA" id="ARBA00022842"/>
    </source>
</evidence>
<dbReference type="GO" id="GO:0042803">
    <property type="term" value="F:protein homodimerization activity"/>
    <property type="evidence" value="ECO:0007669"/>
    <property type="project" value="UniProtKB-ARBA"/>
</dbReference>
<evidence type="ECO:0000256" key="2">
    <source>
        <dbReference type="ARBA" id="ARBA00022598"/>
    </source>
</evidence>
<feature type="binding site" evidence="8">
    <location>
        <position position="61"/>
    </location>
    <ligand>
        <name>ATP</name>
        <dbReference type="ChEBI" id="CHEBI:30616"/>
    </ligand>
</feature>
<evidence type="ECO:0000313" key="9">
    <source>
        <dbReference type="EMBL" id="KXI30761.1"/>
    </source>
</evidence>
<evidence type="ECO:0000256" key="6">
    <source>
        <dbReference type="ARBA" id="ARBA00022840"/>
    </source>
</evidence>
<feature type="binding site" evidence="8">
    <location>
        <begin position="19"/>
        <end position="24"/>
    </location>
    <ligand>
        <name>ATP</name>
        <dbReference type="ChEBI" id="CHEBI:30616"/>
    </ligand>
</feature>
<dbReference type="NCBIfam" id="TIGR00347">
    <property type="entry name" value="bioD"/>
    <property type="match status" value="1"/>
</dbReference>
<dbReference type="GO" id="GO:0005829">
    <property type="term" value="C:cytosol"/>
    <property type="evidence" value="ECO:0007669"/>
    <property type="project" value="TreeGrafter"/>
</dbReference>
<comment type="caution">
    <text evidence="8">Lacks conserved residue(s) required for the propagation of feature annotation.</text>
</comment>
<evidence type="ECO:0000256" key="5">
    <source>
        <dbReference type="ARBA" id="ARBA00022756"/>
    </source>
</evidence>
<dbReference type="Pfam" id="PF13500">
    <property type="entry name" value="AAA_26"/>
    <property type="match status" value="1"/>
</dbReference>
<name>A0A136A6C2_9ALTE</name>
<dbReference type="PANTHER" id="PTHR43210">
    <property type="entry name" value="DETHIOBIOTIN SYNTHETASE"/>
    <property type="match status" value="1"/>
</dbReference>